<dbReference type="Proteomes" id="UP000324479">
    <property type="component" value="Unassembled WGS sequence"/>
</dbReference>
<dbReference type="GO" id="GO:0043023">
    <property type="term" value="F:ribosomal large subunit binding"/>
    <property type="evidence" value="ECO:0007669"/>
    <property type="project" value="TreeGrafter"/>
</dbReference>
<dbReference type="HAMAP" id="MF_00040">
    <property type="entry name" value="RRF"/>
    <property type="match status" value="1"/>
</dbReference>
<sequence length="186" mass="20715">MTADETLMDAEDRMEKAIGVLGNQLSGIRTGRATPGLVDSLKVEAYGSTSPLKQLASIGTPEPQQILIRPYDAGTIKDIEKAIVGSDLGLNPQNDGRVIRLNIPALSTDVRKKMVSRIKELAEEAKISIRNIRRDANKHADQMEKDKELTEDDRDKLKNDVQDLTKKFEEQVNEMAKNREAEVMEA</sequence>
<evidence type="ECO:0000313" key="6">
    <source>
        <dbReference type="EMBL" id="KAA5541372.1"/>
    </source>
</evidence>
<protein>
    <recommendedName>
        <fullName evidence="3">Ribosome-recycling factor</fullName>
        <shortName evidence="3">RRF</shortName>
    </recommendedName>
    <alternativeName>
        <fullName evidence="3">Ribosome-releasing factor</fullName>
    </alternativeName>
</protein>
<feature type="region of interest" description="Disordered" evidence="4">
    <location>
        <begin position="138"/>
        <end position="157"/>
    </location>
</feature>
<dbReference type="PANTHER" id="PTHR20982">
    <property type="entry name" value="RIBOSOME RECYCLING FACTOR"/>
    <property type="match status" value="1"/>
</dbReference>
<dbReference type="RefSeq" id="WP_150077757.1">
    <property type="nucleotide sequence ID" value="NZ_VWOX01000010.1"/>
</dbReference>
<dbReference type="GO" id="GO:0005737">
    <property type="term" value="C:cytoplasm"/>
    <property type="evidence" value="ECO:0007669"/>
    <property type="project" value="UniProtKB-SubCell"/>
</dbReference>
<comment type="similarity">
    <text evidence="1 3">Belongs to the RRF family.</text>
</comment>
<proteinExistence type="inferred from homology"/>
<dbReference type="AlphaFoldDB" id="A0A5M6D4Y4"/>
<evidence type="ECO:0000256" key="2">
    <source>
        <dbReference type="ARBA" id="ARBA00022917"/>
    </source>
</evidence>
<dbReference type="SUPFAM" id="SSF55194">
    <property type="entry name" value="Ribosome recycling factor, RRF"/>
    <property type="match status" value="1"/>
</dbReference>
<dbReference type="FunFam" id="3.30.1360.40:FF:000001">
    <property type="entry name" value="Ribosome-recycling factor"/>
    <property type="match status" value="1"/>
</dbReference>
<comment type="caution">
    <text evidence="6">The sequence shown here is derived from an EMBL/GenBank/DDBJ whole genome shotgun (WGS) entry which is preliminary data.</text>
</comment>
<organism evidence="6 7">
    <name type="scientific">Roseiconus nitratireducens</name>
    <dbReference type="NCBI Taxonomy" id="2605748"/>
    <lineage>
        <taxon>Bacteria</taxon>
        <taxon>Pseudomonadati</taxon>
        <taxon>Planctomycetota</taxon>
        <taxon>Planctomycetia</taxon>
        <taxon>Pirellulales</taxon>
        <taxon>Pirellulaceae</taxon>
        <taxon>Roseiconus</taxon>
    </lineage>
</organism>
<dbReference type="Gene3D" id="1.10.132.20">
    <property type="entry name" value="Ribosome-recycling factor"/>
    <property type="match status" value="1"/>
</dbReference>
<feature type="domain" description="Ribosome recycling factor" evidence="5">
    <location>
        <begin position="23"/>
        <end position="184"/>
    </location>
</feature>
<keyword evidence="2 3" id="KW-0648">Protein biosynthesis</keyword>
<comment type="function">
    <text evidence="3">Responsible for the release of ribosomes from messenger RNA at the termination of protein biosynthesis. May increase the efficiency of translation by recycling ribosomes from one round of translation to another.</text>
</comment>
<comment type="subcellular location">
    <subcellularLocation>
        <location evidence="3">Cytoplasm</location>
    </subcellularLocation>
</comment>
<keyword evidence="3" id="KW-0963">Cytoplasm</keyword>
<dbReference type="NCBIfam" id="TIGR00496">
    <property type="entry name" value="frr"/>
    <property type="match status" value="1"/>
</dbReference>
<evidence type="ECO:0000256" key="1">
    <source>
        <dbReference type="ARBA" id="ARBA00005912"/>
    </source>
</evidence>
<dbReference type="CDD" id="cd00520">
    <property type="entry name" value="RRF"/>
    <property type="match status" value="1"/>
</dbReference>
<name>A0A5M6D4Y4_9BACT</name>
<dbReference type="InterPro" id="IPR036191">
    <property type="entry name" value="RRF_sf"/>
</dbReference>
<dbReference type="EMBL" id="VWOX01000010">
    <property type="protein sequence ID" value="KAA5541372.1"/>
    <property type="molecule type" value="Genomic_DNA"/>
</dbReference>
<dbReference type="Pfam" id="PF01765">
    <property type="entry name" value="RRF"/>
    <property type="match status" value="1"/>
</dbReference>
<evidence type="ECO:0000259" key="5">
    <source>
        <dbReference type="Pfam" id="PF01765"/>
    </source>
</evidence>
<gene>
    <name evidence="3" type="primary">frr</name>
    <name evidence="6" type="ORF">FYK55_17525</name>
</gene>
<evidence type="ECO:0000313" key="7">
    <source>
        <dbReference type="Proteomes" id="UP000324479"/>
    </source>
</evidence>
<accession>A0A5M6D4Y4</accession>
<evidence type="ECO:0000256" key="4">
    <source>
        <dbReference type="SAM" id="MobiDB-lite"/>
    </source>
</evidence>
<dbReference type="InterPro" id="IPR002661">
    <property type="entry name" value="Ribosome_recyc_fac"/>
</dbReference>
<dbReference type="InterPro" id="IPR023584">
    <property type="entry name" value="Ribosome_recyc_fac_dom"/>
</dbReference>
<dbReference type="Gene3D" id="3.30.1360.40">
    <property type="match status" value="1"/>
</dbReference>
<evidence type="ECO:0000256" key="3">
    <source>
        <dbReference type="HAMAP-Rule" id="MF_00040"/>
    </source>
</evidence>
<dbReference type="GO" id="GO:0006415">
    <property type="term" value="P:translational termination"/>
    <property type="evidence" value="ECO:0007669"/>
    <property type="project" value="UniProtKB-UniRule"/>
</dbReference>
<dbReference type="PANTHER" id="PTHR20982:SF3">
    <property type="entry name" value="MITOCHONDRIAL RIBOSOME RECYCLING FACTOR PSEUDO 1"/>
    <property type="match status" value="1"/>
</dbReference>
<reference evidence="6 7" key="1">
    <citation type="submission" date="2019-08" db="EMBL/GenBank/DDBJ databases">
        <authorList>
            <person name="Dhanesh K."/>
            <person name="Kumar G."/>
            <person name="Sasikala C."/>
            <person name="Venkata Ramana C."/>
        </authorList>
    </citation>
    <scope>NUCLEOTIDE SEQUENCE [LARGE SCALE GENOMIC DNA]</scope>
    <source>
        <strain evidence="6 7">JC645</strain>
    </source>
</reference>
<keyword evidence="7" id="KW-1185">Reference proteome</keyword>